<dbReference type="InterPro" id="IPR051397">
    <property type="entry name" value="Zn-ADH-like_protein"/>
</dbReference>
<dbReference type="Pfam" id="PF08240">
    <property type="entry name" value="ADH_N"/>
    <property type="match status" value="1"/>
</dbReference>
<reference evidence="2 3" key="1">
    <citation type="submission" date="2019-04" db="EMBL/GenBank/DDBJ databases">
        <title>Friends and foes A comparative genomics study of 23 Aspergillus species from section Flavi.</title>
        <authorList>
            <consortium name="DOE Joint Genome Institute"/>
            <person name="Kjaerbolling I."/>
            <person name="Vesth T."/>
            <person name="Frisvad J.C."/>
            <person name="Nybo J.L."/>
            <person name="Theobald S."/>
            <person name="Kildgaard S."/>
            <person name="Isbrandt T."/>
            <person name="Kuo A."/>
            <person name="Sato A."/>
            <person name="Lyhne E.K."/>
            <person name="Kogle M.E."/>
            <person name="Wiebenga A."/>
            <person name="Kun R.S."/>
            <person name="Lubbers R.J."/>
            <person name="Makela M.R."/>
            <person name="Barry K."/>
            <person name="Chovatia M."/>
            <person name="Clum A."/>
            <person name="Daum C."/>
            <person name="Haridas S."/>
            <person name="He G."/>
            <person name="LaButti K."/>
            <person name="Lipzen A."/>
            <person name="Mondo S."/>
            <person name="Riley R."/>
            <person name="Salamov A."/>
            <person name="Simmons B.A."/>
            <person name="Magnuson J.K."/>
            <person name="Henrissat B."/>
            <person name="Mortensen U.H."/>
            <person name="Larsen T.O."/>
            <person name="Devries R.P."/>
            <person name="Grigoriev I.V."/>
            <person name="Machida M."/>
            <person name="Baker S.E."/>
            <person name="Andersen M.R."/>
        </authorList>
    </citation>
    <scope>NUCLEOTIDE SEQUENCE [LARGE SCALE GENOMIC DNA]</scope>
    <source>
        <strain evidence="2 3">CBS 151.66</strain>
    </source>
</reference>
<dbReference type="Gene3D" id="3.40.50.720">
    <property type="entry name" value="NAD(P)-binding Rossmann-like Domain"/>
    <property type="match status" value="1"/>
</dbReference>
<name>A0A5N5XCI8_9EURO</name>
<dbReference type="InterPro" id="IPR020843">
    <property type="entry name" value="ER"/>
</dbReference>
<dbReference type="GO" id="GO:0016491">
    <property type="term" value="F:oxidoreductase activity"/>
    <property type="evidence" value="ECO:0007669"/>
    <property type="project" value="InterPro"/>
</dbReference>
<dbReference type="InterPro" id="IPR013149">
    <property type="entry name" value="ADH-like_C"/>
</dbReference>
<evidence type="ECO:0000259" key="1">
    <source>
        <dbReference type="SMART" id="SM00829"/>
    </source>
</evidence>
<dbReference type="GO" id="GO:0005739">
    <property type="term" value="C:mitochondrion"/>
    <property type="evidence" value="ECO:0007669"/>
    <property type="project" value="TreeGrafter"/>
</dbReference>
<dbReference type="Proteomes" id="UP000326565">
    <property type="component" value="Unassembled WGS sequence"/>
</dbReference>
<dbReference type="AlphaFoldDB" id="A0A5N5XCI8"/>
<evidence type="ECO:0000313" key="3">
    <source>
        <dbReference type="Proteomes" id="UP000326565"/>
    </source>
</evidence>
<dbReference type="InterPro" id="IPR013154">
    <property type="entry name" value="ADH-like_N"/>
</dbReference>
<organism evidence="2 3">
    <name type="scientific">Aspergillus leporis</name>
    <dbReference type="NCBI Taxonomy" id="41062"/>
    <lineage>
        <taxon>Eukaryota</taxon>
        <taxon>Fungi</taxon>
        <taxon>Dikarya</taxon>
        <taxon>Ascomycota</taxon>
        <taxon>Pezizomycotina</taxon>
        <taxon>Eurotiomycetes</taxon>
        <taxon>Eurotiomycetidae</taxon>
        <taxon>Eurotiales</taxon>
        <taxon>Aspergillaceae</taxon>
        <taxon>Aspergillus</taxon>
        <taxon>Aspergillus subgen. Circumdati</taxon>
    </lineage>
</organism>
<dbReference type="InterPro" id="IPR036291">
    <property type="entry name" value="NAD(P)-bd_dom_sf"/>
</dbReference>
<proteinExistence type="predicted"/>
<dbReference type="Gene3D" id="3.90.180.10">
    <property type="entry name" value="Medium-chain alcohol dehydrogenases, catalytic domain"/>
    <property type="match status" value="1"/>
</dbReference>
<accession>A0A5N5XCI8</accession>
<dbReference type="EMBL" id="ML732164">
    <property type="protein sequence ID" value="KAB8077797.1"/>
    <property type="molecule type" value="Genomic_DNA"/>
</dbReference>
<protein>
    <recommendedName>
        <fullName evidence="1">Enoyl reductase (ER) domain-containing protein</fullName>
    </recommendedName>
</protein>
<evidence type="ECO:0000313" key="2">
    <source>
        <dbReference type="EMBL" id="KAB8077797.1"/>
    </source>
</evidence>
<feature type="domain" description="Enoyl reductase (ER)" evidence="1">
    <location>
        <begin position="20"/>
        <end position="376"/>
    </location>
</feature>
<dbReference type="CDD" id="cd05188">
    <property type="entry name" value="MDR"/>
    <property type="match status" value="1"/>
</dbReference>
<dbReference type="InterPro" id="IPR011032">
    <property type="entry name" value="GroES-like_sf"/>
</dbReference>
<dbReference type="SMART" id="SM00829">
    <property type="entry name" value="PKS_ER"/>
    <property type="match status" value="1"/>
</dbReference>
<dbReference type="PANTHER" id="PTHR43677:SF4">
    <property type="entry name" value="QUINONE OXIDOREDUCTASE-LIKE PROTEIN 2"/>
    <property type="match status" value="1"/>
</dbReference>
<dbReference type="SUPFAM" id="SSF51735">
    <property type="entry name" value="NAD(P)-binding Rossmann-fold domains"/>
    <property type="match status" value="1"/>
</dbReference>
<dbReference type="PANTHER" id="PTHR43677">
    <property type="entry name" value="SHORT-CHAIN DEHYDROGENASE/REDUCTASE"/>
    <property type="match status" value="1"/>
</dbReference>
<keyword evidence="3" id="KW-1185">Reference proteome</keyword>
<sequence>MASKNTLPSQHRGLLLEAVGKPFRVEVLPVPQPSPGSAIVQVLAGCVLSYAGDRYSGYMGFLETPLIAGFSCVGRVAALGPDSTKLKCGDLVFTDPSVLSRDDENTYILQGHFHPDTEGSKLLGKGEWQNGTFAEYAKVPLENITCLNEARLLGHPEAGGLGYQINDLVCLNEMLIAYGGLNDVNVKAGDKVLVAPATGSIGRAAVHVALALGAKVMAMARSPEKLRDLGSFDHQGRLSTITISGDVQSDLTSIREVAGGDIDVFFDISPPEAVNSSHIKSSILALRPRGRISLMGTFLEDVPLPLNHIMFSNITLQGTRMYTRSQREQLVKMVENGCLKLGQAGGLKPTISYKLEDWQEAFRAAKELRGVQSVALCP</sequence>
<dbReference type="OrthoDB" id="5407715at2759"/>
<gene>
    <name evidence="2" type="ORF">BDV29DRAFT_167451</name>
</gene>
<dbReference type="SUPFAM" id="SSF50129">
    <property type="entry name" value="GroES-like"/>
    <property type="match status" value="1"/>
</dbReference>
<dbReference type="Pfam" id="PF00107">
    <property type="entry name" value="ADH_zinc_N"/>
    <property type="match status" value="1"/>
</dbReference>